<dbReference type="InterPro" id="IPR036909">
    <property type="entry name" value="Cyt_c-like_dom_sf"/>
</dbReference>
<dbReference type="EMBL" id="JBHRTQ010000010">
    <property type="protein sequence ID" value="MFC3174918.1"/>
    <property type="molecule type" value="Genomic_DNA"/>
</dbReference>
<evidence type="ECO:0000256" key="9">
    <source>
        <dbReference type="PROSITE-ProRule" id="PRU00433"/>
    </source>
</evidence>
<evidence type="ECO:0000256" key="6">
    <source>
        <dbReference type="ARBA" id="ARBA00022989"/>
    </source>
</evidence>
<feature type="domain" description="Cytochrome c" evidence="11">
    <location>
        <begin position="62"/>
        <end position="232"/>
    </location>
</feature>
<dbReference type="PANTHER" id="PTHR10266">
    <property type="entry name" value="CYTOCHROME C1"/>
    <property type="match status" value="1"/>
</dbReference>
<dbReference type="PROSITE" id="PS51007">
    <property type="entry name" value="CYTC"/>
    <property type="match status" value="1"/>
</dbReference>
<keyword evidence="8 10" id="KW-0472">Membrane</keyword>
<evidence type="ECO:0000256" key="3">
    <source>
        <dbReference type="ARBA" id="ARBA00022617"/>
    </source>
</evidence>
<organism evidence="12 13">
    <name type="scientific">Novosphingobium bradum</name>
    <dbReference type="NCBI Taxonomy" id="1737444"/>
    <lineage>
        <taxon>Bacteria</taxon>
        <taxon>Pseudomonadati</taxon>
        <taxon>Pseudomonadota</taxon>
        <taxon>Alphaproteobacteria</taxon>
        <taxon>Sphingomonadales</taxon>
        <taxon>Sphingomonadaceae</taxon>
        <taxon>Novosphingobium</taxon>
    </lineage>
</organism>
<keyword evidence="6 10" id="KW-1133">Transmembrane helix</keyword>
<proteinExistence type="predicted"/>
<dbReference type="RefSeq" id="WP_379510297.1">
    <property type="nucleotide sequence ID" value="NZ_JBHRTQ010000010.1"/>
</dbReference>
<feature type="transmembrane region" description="Helical" evidence="10">
    <location>
        <begin position="243"/>
        <end position="261"/>
    </location>
</feature>
<evidence type="ECO:0000313" key="13">
    <source>
        <dbReference type="Proteomes" id="UP001595604"/>
    </source>
</evidence>
<reference evidence="13" key="1">
    <citation type="journal article" date="2019" name="Int. J. Syst. Evol. Microbiol.">
        <title>The Global Catalogue of Microorganisms (GCM) 10K type strain sequencing project: providing services to taxonomists for standard genome sequencing and annotation.</title>
        <authorList>
            <consortium name="The Broad Institute Genomics Platform"/>
            <consortium name="The Broad Institute Genome Sequencing Center for Infectious Disease"/>
            <person name="Wu L."/>
            <person name="Ma J."/>
        </authorList>
    </citation>
    <scope>NUCLEOTIDE SEQUENCE [LARGE SCALE GENOMIC DNA]</scope>
    <source>
        <strain evidence="13">KCTC 42984</strain>
    </source>
</reference>
<dbReference type="SUPFAM" id="SSF46626">
    <property type="entry name" value="Cytochrome c"/>
    <property type="match status" value="1"/>
</dbReference>
<protein>
    <recommendedName>
        <fullName evidence="2">Cytochrome c1</fullName>
    </recommendedName>
</protein>
<dbReference type="Pfam" id="PF02167">
    <property type="entry name" value="Cytochrom_C1"/>
    <property type="match status" value="1"/>
</dbReference>
<dbReference type="PRINTS" id="PR00603">
    <property type="entry name" value="CYTOCHROMEC1"/>
</dbReference>
<evidence type="ECO:0000256" key="8">
    <source>
        <dbReference type="ARBA" id="ARBA00023136"/>
    </source>
</evidence>
<evidence type="ECO:0000256" key="4">
    <source>
        <dbReference type="ARBA" id="ARBA00022692"/>
    </source>
</evidence>
<comment type="subcellular location">
    <subcellularLocation>
        <location evidence="1">Membrane</location>
    </subcellularLocation>
</comment>
<evidence type="ECO:0000259" key="11">
    <source>
        <dbReference type="PROSITE" id="PS51007"/>
    </source>
</evidence>
<evidence type="ECO:0000313" key="12">
    <source>
        <dbReference type="EMBL" id="MFC3174918.1"/>
    </source>
</evidence>
<evidence type="ECO:0000256" key="7">
    <source>
        <dbReference type="ARBA" id="ARBA00023004"/>
    </source>
</evidence>
<dbReference type="PANTHER" id="PTHR10266:SF3">
    <property type="entry name" value="CYTOCHROME C1, HEME PROTEIN, MITOCHONDRIAL"/>
    <property type="match status" value="1"/>
</dbReference>
<dbReference type="Gene3D" id="1.10.760.10">
    <property type="entry name" value="Cytochrome c-like domain"/>
    <property type="match status" value="1"/>
</dbReference>
<comment type="caution">
    <text evidence="12">The sequence shown here is derived from an EMBL/GenBank/DDBJ whole genome shotgun (WGS) entry which is preliminary data.</text>
</comment>
<evidence type="ECO:0000256" key="1">
    <source>
        <dbReference type="ARBA" id="ARBA00004370"/>
    </source>
</evidence>
<dbReference type="InterPro" id="IPR009056">
    <property type="entry name" value="Cyt_c-like_dom"/>
</dbReference>
<keyword evidence="7 9" id="KW-0408">Iron</keyword>
<evidence type="ECO:0000256" key="5">
    <source>
        <dbReference type="ARBA" id="ARBA00022723"/>
    </source>
</evidence>
<dbReference type="InterPro" id="IPR002326">
    <property type="entry name" value="Cyt_c1"/>
</dbReference>
<name>A0ABV7IQI1_9SPHN</name>
<evidence type="ECO:0000256" key="10">
    <source>
        <dbReference type="SAM" id="Phobius"/>
    </source>
</evidence>
<dbReference type="Gene3D" id="1.20.5.100">
    <property type="entry name" value="Cytochrome c1, transmembrane anchor, C-terminal"/>
    <property type="match status" value="1"/>
</dbReference>
<keyword evidence="13" id="KW-1185">Reference proteome</keyword>
<keyword evidence="4 10" id="KW-0812">Transmembrane</keyword>
<gene>
    <name evidence="12" type="ORF">ACFOD9_11720</name>
</gene>
<sequence>MIRILSILVGLFFTVALAWSLVLGGVALSHDGLPHTVESVFHKHPKEVEFASNGAFGRFDNQQLQRGFKVYKEVCANCHSLKHVTFRDLKAIGYNDDEVKAIAKGYQIPVYDPATGEVKTHEGLAKDHFPPVVYAGQGVPPDLSLVTKARHEGPAYVYSLLTGYAQQPAELLKQFPDAKTPEGLHYNPYFANLNIAMPQPLTADDQVTYTDGTKATVDQMAKDVSAFLIWTAEPKLDKRKQTGWAVLGFLLFATVLAYMAYRNVWAEKKGH</sequence>
<dbReference type="Proteomes" id="UP001595604">
    <property type="component" value="Unassembled WGS sequence"/>
</dbReference>
<keyword evidence="5 9" id="KW-0479">Metal-binding</keyword>
<evidence type="ECO:0000256" key="2">
    <source>
        <dbReference type="ARBA" id="ARBA00016165"/>
    </source>
</evidence>
<accession>A0ABV7IQI1</accession>
<keyword evidence="3 9" id="KW-0349">Heme</keyword>